<dbReference type="InterPro" id="IPR003719">
    <property type="entry name" value="Phenazine_PhzF-like"/>
</dbReference>
<dbReference type="PANTHER" id="PTHR13774">
    <property type="entry name" value="PHENAZINE BIOSYNTHESIS PROTEIN"/>
    <property type="match status" value="1"/>
</dbReference>
<accession>A0ABT5UJS2</accession>
<dbReference type="PIRSF" id="PIRSF016184">
    <property type="entry name" value="PhzC_PhzF"/>
    <property type="match status" value="1"/>
</dbReference>
<sequence length="288" mass="31459">MLIDVAVLNAFTYQKTGGNPAGVVLDAHQLSAPQMQQIATQVGLSETVFILPSTQGDFTTRFFTPTDEVNYCGHATLAAFSLIYQQKIIQPGRFLQEINNQQLLAITVEDDGQIIMTQQRPQFLTQFQASEVAPLLNLPVELLSETNLPIQAISTGLVDVFVPIPEGFLDHITQNEAAVTEFSTKHDFVGLHLFELPTKLTSFSARCRNFAPRFGIPEESATGSSSGALACYLSTYVDQAKTDFLFEQGKAMQCCSSLSATLRKSGTEIVEVQVGGYGSQPKRVQVNI</sequence>
<gene>
    <name evidence="3" type="ORF">ORQ98_25290</name>
</gene>
<keyword evidence="2" id="KW-0413">Isomerase</keyword>
<dbReference type="Pfam" id="PF02567">
    <property type="entry name" value="PhzC-PhzF"/>
    <property type="match status" value="1"/>
</dbReference>
<evidence type="ECO:0000256" key="2">
    <source>
        <dbReference type="ARBA" id="ARBA00023235"/>
    </source>
</evidence>
<dbReference type="SUPFAM" id="SSF54506">
    <property type="entry name" value="Diaminopimelate epimerase-like"/>
    <property type="match status" value="1"/>
</dbReference>
<dbReference type="Proteomes" id="UP001528823">
    <property type="component" value="Unassembled WGS sequence"/>
</dbReference>
<evidence type="ECO:0000313" key="3">
    <source>
        <dbReference type="EMBL" id="MDE1465284.1"/>
    </source>
</evidence>
<comment type="caution">
    <text evidence="3">The sequence shown here is derived from an EMBL/GenBank/DDBJ whole genome shotgun (WGS) entry which is preliminary data.</text>
</comment>
<keyword evidence="4" id="KW-1185">Reference proteome</keyword>
<name>A0ABT5UJS2_9GAMM</name>
<evidence type="ECO:0000256" key="1">
    <source>
        <dbReference type="ARBA" id="ARBA00008270"/>
    </source>
</evidence>
<dbReference type="EMBL" id="JAPMOU010000058">
    <property type="protein sequence ID" value="MDE1465284.1"/>
    <property type="molecule type" value="Genomic_DNA"/>
</dbReference>
<dbReference type="RefSeq" id="WP_274691593.1">
    <property type="nucleotide sequence ID" value="NZ_JAPMOU010000058.1"/>
</dbReference>
<dbReference type="Gene3D" id="3.10.310.10">
    <property type="entry name" value="Diaminopimelate Epimerase, Chain A, domain 1"/>
    <property type="match status" value="2"/>
</dbReference>
<dbReference type="NCBIfam" id="TIGR00654">
    <property type="entry name" value="PhzF_family"/>
    <property type="match status" value="1"/>
</dbReference>
<protein>
    <submittedName>
        <fullName evidence="3">PhzF family phenazine biosynthesis protein</fullName>
    </submittedName>
</protein>
<dbReference type="PANTHER" id="PTHR13774:SF39">
    <property type="entry name" value="BIOSYNTHESIS PROTEIN, PUTATIVE-RELATED"/>
    <property type="match status" value="1"/>
</dbReference>
<evidence type="ECO:0000313" key="4">
    <source>
        <dbReference type="Proteomes" id="UP001528823"/>
    </source>
</evidence>
<reference evidence="3 4" key="1">
    <citation type="submission" date="2022-11" db="EMBL/GenBank/DDBJ databases">
        <title>Spartinivicinus poritis sp. nov., isolated from scleractinian coral Porites lutea.</title>
        <authorList>
            <person name="Zhang G."/>
            <person name="Cai L."/>
            <person name="Wei Q."/>
        </authorList>
    </citation>
    <scope>NUCLEOTIDE SEQUENCE [LARGE SCALE GENOMIC DNA]</scope>
    <source>
        <strain evidence="3 4">A2-2</strain>
    </source>
</reference>
<organism evidence="3 4">
    <name type="scientific">Spartinivicinus poritis</name>
    <dbReference type="NCBI Taxonomy" id="2994640"/>
    <lineage>
        <taxon>Bacteria</taxon>
        <taxon>Pseudomonadati</taxon>
        <taxon>Pseudomonadota</taxon>
        <taxon>Gammaproteobacteria</taxon>
        <taxon>Oceanospirillales</taxon>
        <taxon>Zooshikellaceae</taxon>
        <taxon>Spartinivicinus</taxon>
    </lineage>
</organism>
<proteinExistence type="inferred from homology"/>
<comment type="similarity">
    <text evidence="1">Belongs to the PhzF family.</text>
</comment>